<dbReference type="GO" id="GO:0005789">
    <property type="term" value="C:endoplasmic reticulum membrane"/>
    <property type="evidence" value="ECO:0007669"/>
    <property type="project" value="UniProtKB-SubCell"/>
</dbReference>
<dbReference type="EnsemblMetazoa" id="GAUT034817-RA">
    <property type="protein sequence ID" value="GAUT034817-PA"/>
    <property type="gene ID" value="GAUT034817"/>
</dbReference>
<feature type="compositionally biased region" description="Low complexity" evidence="21">
    <location>
        <begin position="1470"/>
        <end position="1488"/>
    </location>
</feature>
<dbReference type="InterPro" id="IPR011047">
    <property type="entry name" value="Quinoprotein_ADH-like_sf"/>
</dbReference>
<dbReference type="Gene3D" id="1.10.510.10">
    <property type="entry name" value="Transferase(Phosphotransferase) domain 1"/>
    <property type="match status" value="3"/>
</dbReference>
<keyword evidence="9" id="KW-0418">Kinase</keyword>
<dbReference type="SUPFAM" id="SSF50998">
    <property type="entry name" value="Quinoprotein alcohol dehydrogenase-like"/>
    <property type="match status" value="1"/>
</dbReference>
<reference evidence="23" key="1">
    <citation type="submission" date="2020-05" db="UniProtKB">
        <authorList>
            <consortium name="EnsemblMetazoa"/>
        </authorList>
    </citation>
    <scope>IDENTIFICATION</scope>
    <source>
        <strain evidence="23">TTRI</strain>
    </source>
</reference>
<evidence type="ECO:0000256" key="2">
    <source>
        <dbReference type="ARBA" id="ARBA00012513"/>
    </source>
</evidence>
<evidence type="ECO:0000256" key="15">
    <source>
        <dbReference type="ARBA" id="ARBA00023136"/>
    </source>
</evidence>
<keyword evidence="3" id="KW-0723">Serine/threonine-protein kinase</keyword>
<dbReference type="GO" id="GO:0005524">
    <property type="term" value="F:ATP binding"/>
    <property type="evidence" value="ECO:0007669"/>
    <property type="project" value="UniProtKB-UniRule"/>
</dbReference>
<dbReference type="VEuPathDB" id="VectorBase:GAUT034817"/>
<dbReference type="InterPro" id="IPR000719">
    <property type="entry name" value="Prot_kinase_dom"/>
</dbReference>
<evidence type="ECO:0000256" key="17">
    <source>
        <dbReference type="ARBA" id="ARBA00023230"/>
    </source>
</evidence>
<keyword evidence="7" id="KW-0732">Signal</keyword>
<keyword evidence="14" id="KW-0346">Stress response</keyword>
<evidence type="ECO:0000256" key="9">
    <source>
        <dbReference type="ARBA" id="ARBA00022777"/>
    </source>
</evidence>
<feature type="compositionally biased region" description="Polar residues" evidence="21">
    <location>
        <begin position="1670"/>
        <end position="1679"/>
    </location>
</feature>
<evidence type="ECO:0000256" key="20">
    <source>
        <dbReference type="PROSITE-ProRule" id="PRU10141"/>
    </source>
</evidence>
<dbReference type="GO" id="GO:0004694">
    <property type="term" value="F:eukaryotic translation initiation factor 2alpha kinase activity"/>
    <property type="evidence" value="ECO:0007669"/>
    <property type="project" value="TreeGrafter"/>
</dbReference>
<dbReference type="PROSITE" id="PS50011">
    <property type="entry name" value="PROTEIN_KINASE_DOM"/>
    <property type="match status" value="3"/>
</dbReference>
<dbReference type="InterPro" id="IPR008271">
    <property type="entry name" value="Ser/Thr_kinase_AS"/>
</dbReference>
<feature type="domain" description="Protein kinase" evidence="22">
    <location>
        <begin position="692"/>
        <end position="955"/>
    </location>
</feature>
<dbReference type="InterPro" id="IPR011009">
    <property type="entry name" value="Kinase-like_dom_sf"/>
</dbReference>
<protein>
    <recommendedName>
        <fullName evidence="2">non-specific serine/threonine protein kinase</fullName>
        <ecNumber evidence="2">2.7.11.1</ecNumber>
    </recommendedName>
    <alternativeName>
        <fullName evidence="19">PRKR-like endoplasmic reticulum kinase</fullName>
    </alternativeName>
</protein>
<dbReference type="SMART" id="SM00220">
    <property type="entry name" value="S_TKc"/>
    <property type="match status" value="3"/>
</dbReference>
<organism evidence="23 24">
    <name type="scientific">Glossina austeni</name>
    <name type="common">Savannah tsetse fly</name>
    <dbReference type="NCBI Taxonomy" id="7395"/>
    <lineage>
        <taxon>Eukaryota</taxon>
        <taxon>Metazoa</taxon>
        <taxon>Ecdysozoa</taxon>
        <taxon>Arthropoda</taxon>
        <taxon>Hexapoda</taxon>
        <taxon>Insecta</taxon>
        <taxon>Pterygota</taxon>
        <taxon>Neoptera</taxon>
        <taxon>Endopterygota</taxon>
        <taxon>Diptera</taxon>
        <taxon>Brachycera</taxon>
        <taxon>Muscomorpha</taxon>
        <taxon>Hippoboscoidea</taxon>
        <taxon>Glossinidae</taxon>
        <taxon>Glossina</taxon>
    </lineage>
</organism>
<feature type="binding site" evidence="20">
    <location>
        <position position="1533"/>
    </location>
    <ligand>
        <name>ATP</name>
        <dbReference type="ChEBI" id="CHEBI:30616"/>
    </ligand>
</feature>
<dbReference type="PANTHER" id="PTHR11042:SF91">
    <property type="entry name" value="EUKARYOTIC TRANSLATION INITIATION FACTOR 2-ALPHA KINASE"/>
    <property type="match status" value="1"/>
</dbReference>
<dbReference type="CDD" id="cd09768">
    <property type="entry name" value="Luminal_EIF2AK3"/>
    <property type="match status" value="1"/>
</dbReference>
<dbReference type="GO" id="GO:0006986">
    <property type="term" value="P:response to unfolded protein"/>
    <property type="evidence" value="ECO:0007669"/>
    <property type="project" value="UniProtKB-KW"/>
</dbReference>
<evidence type="ECO:0000259" key="22">
    <source>
        <dbReference type="PROSITE" id="PS50011"/>
    </source>
</evidence>
<dbReference type="InterPro" id="IPR015943">
    <property type="entry name" value="WD40/YVTN_repeat-like_dom_sf"/>
</dbReference>
<keyword evidence="11 20" id="KW-0067">ATP-binding</keyword>
<dbReference type="InterPro" id="IPR050339">
    <property type="entry name" value="CC_SR_Kinase"/>
</dbReference>
<evidence type="ECO:0000256" key="19">
    <source>
        <dbReference type="ARBA" id="ARBA00041500"/>
    </source>
</evidence>
<keyword evidence="16" id="KW-0325">Glycoprotein</keyword>
<keyword evidence="6" id="KW-0812">Transmembrane</keyword>
<evidence type="ECO:0000256" key="16">
    <source>
        <dbReference type="ARBA" id="ARBA00023180"/>
    </source>
</evidence>
<dbReference type="FunFam" id="3.30.200.20:FF:000193">
    <property type="entry name" value="Eukaryotic translation initiation factor 2-alpha kinase 3"/>
    <property type="match status" value="2"/>
</dbReference>
<keyword evidence="5" id="KW-0808">Transferase</keyword>
<evidence type="ECO:0000256" key="10">
    <source>
        <dbReference type="ARBA" id="ARBA00022824"/>
    </source>
</evidence>
<dbReference type="STRING" id="7395.A0A1A9VEI2"/>
<keyword evidence="12" id="KW-0810">Translation regulation</keyword>
<feature type="binding site" evidence="20">
    <location>
        <position position="221"/>
    </location>
    <ligand>
        <name>ATP</name>
        <dbReference type="ChEBI" id="CHEBI:30616"/>
    </ligand>
</feature>
<dbReference type="Pfam" id="PF00069">
    <property type="entry name" value="Pkinase"/>
    <property type="match status" value="5"/>
</dbReference>
<dbReference type="PROSITE" id="PS00107">
    <property type="entry name" value="PROTEIN_KINASE_ATP"/>
    <property type="match status" value="2"/>
</dbReference>
<feature type="region of interest" description="Disordered" evidence="21">
    <location>
        <begin position="1670"/>
        <end position="1697"/>
    </location>
</feature>
<feature type="domain" description="Protein kinase" evidence="22">
    <location>
        <begin position="192"/>
        <end position="552"/>
    </location>
</feature>
<keyword evidence="8 20" id="KW-0547">Nucleotide-binding</keyword>
<evidence type="ECO:0000256" key="3">
    <source>
        <dbReference type="ARBA" id="ARBA00022527"/>
    </source>
</evidence>
<evidence type="ECO:0000256" key="12">
    <source>
        <dbReference type="ARBA" id="ARBA00022845"/>
    </source>
</evidence>
<evidence type="ECO:0000256" key="6">
    <source>
        <dbReference type="ARBA" id="ARBA00022692"/>
    </source>
</evidence>
<proteinExistence type="inferred from homology"/>
<dbReference type="PROSITE" id="PS00108">
    <property type="entry name" value="PROTEIN_KINASE_ST"/>
    <property type="match status" value="3"/>
</dbReference>
<feature type="compositionally biased region" description="Low complexity" evidence="21">
    <location>
        <begin position="127"/>
        <end position="140"/>
    </location>
</feature>
<dbReference type="Proteomes" id="UP000078200">
    <property type="component" value="Unassembled WGS sequence"/>
</dbReference>
<accession>A0A1A9VEI2</accession>
<evidence type="ECO:0000256" key="11">
    <source>
        <dbReference type="ARBA" id="ARBA00022840"/>
    </source>
</evidence>
<dbReference type="Gene3D" id="3.30.200.20">
    <property type="entry name" value="Phosphorylase Kinase, domain 1"/>
    <property type="match status" value="2"/>
</dbReference>
<dbReference type="EC" id="2.7.11.1" evidence="2"/>
<keyword evidence="17" id="KW-0834">Unfolded protein response</keyword>
<evidence type="ECO:0000256" key="21">
    <source>
        <dbReference type="SAM" id="MobiDB-lite"/>
    </source>
</evidence>
<evidence type="ECO:0000256" key="13">
    <source>
        <dbReference type="ARBA" id="ARBA00022989"/>
    </source>
</evidence>
<comment type="similarity">
    <text evidence="18">Belongs to the protein kinase superfamily. Ser/Thr protein kinase family. GCN2 subfamily.</text>
</comment>
<feature type="region of interest" description="Disordered" evidence="21">
    <location>
        <begin position="1467"/>
        <end position="1495"/>
    </location>
</feature>
<dbReference type="SUPFAM" id="SSF56112">
    <property type="entry name" value="Protein kinase-like (PK-like)"/>
    <property type="match status" value="3"/>
</dbReference>
<dbReference type="FunFam" id="1.10.510.10:FF:000251">
    <property type="entry name" value="eukaryotic translation initiation factor 2-alpha kinase 3"/>
    <property type="match status" value="2"/>
</dbReference>
<keyword evidence="24" id="KW-1185">Reference proteome</keyword>
<feature type="region of interest" description="Disordered" evidence="21">
    <location>
        <begin position="124"/>
        <end position="145"/>
    </location>
</feature>
<evidence type="ECO:0000256" key="5">
    <source>
        <dbReference type="ARBA" id="ARBA00022679"/>
    </source>
</evidence>
<evidence type="ECO:0000313" key="24">
    <source>
        <dbReference type="Proteomes" id="UP000078200"/>
    </source>
</evidence>
<keyword evidence="13" id="KW-1133">Transmembrane helix</keyword>
<sequence length="2019" mass="229518">MIRFWNFSVSPNDGLIRDPVCHGPASSNTLVIFEELDDKRIVDGERNSEANELVPYDDDSFAFSAQAVLHPSEYWYSYGPAVLVNFLVWQHSRGERVIVVIERHIPVPTAIEATESSTVALLGPATSNSANSKSNSNNKRSVSEPNASVVAILGSTISNSDNLKSNSNNKCSVSESTSNFRQNFYSRFQSDFEMMGYLGRGGFGVVLKAKNKLDDCRYAIKRITLPNKEESQDRVMREVKTLAGLKHQNIVRYFQSWIEKPPPGWQEEEDSKWLATFPNEMSDYSQLSDSFQVEFVRSSNATNSEGIQNEAENYVDNKACRRHSLDISDSTNNRKELMPMASKPLQNKVYLYIQMELCRKETLRNWLEDNKTERHPYYIYGIIHQIVEAVGYVHYKYLIHRDLKPENIFFSEQNQIKIGDFGLVTNMITKCGDKTGLPSCARHTQQAGTRPYMSPEQLDGLPYDQKVDIYSLGLIFFELLVYLGTGHERAETWKSLRDGVYPDKFAEKHPKEYSLLRRMLSVTPEERPVIEDVKKELNKIRMRPEYTQMIFLHLTVWDLLPSRSVSPNDGLIRYPDCRGCGLTDLKAVNCDFSIRGDIVDALNISKVDKGIFNPWLSNIVFDIRTEHLSNVHDFAPPVTNDGSNKSSTTETTGMVVLCGAIIAAAAAIFLMGRQNEGHRPLPNATSQTRPRLKRIKQIGSGAFGYVYEVEDTVDKKRYAHKRITLPKDREEAQKCMREAYNLAQLKDHKNIVKYIHSERSEEHLNILMELCNTNLASWLKENRPNLNTEHISKIFHQLVDAIHYIHSNGIIHRDLKPENIFVNEPDIHIKIGDFGLSTDNKDLHSGVKGTEHYMSPEQLRGQRDYTSKVDIYAIGLILLELYEDIRADNVINLLRKGVFPNAFELAIAASASTVDPPVMPLAVGNVLAEANAQALVEKQQRPAIPYCNDEKHERTIGQRLLYVTTLDGRLSALDIIKGGKLRWSITTEPGPLISSSIHRLELTNNGRFVRMIPSLSGGIYKFDGESIDPIPITTDNLLSSSAKFSDDLVISGGKETRTYGVSARTGKLLYECSMNGCINSTEAELDNSTRSQYVNKKKEEDFSENESNEDYLMEHDPLLDDVIVVRRLTQTVRAIETRSGLERWNFSVGQHDLDLIRSPGCHEREYTDLERAIIDLDIKVIVPEGIICAFSKSNPSSMLWKHKFNDPIVSAWKLGLDDHLEAVDMFGSARWLWDREEEIYDMPLPTTNPSIYLGMYEKQLYIQESINLRKEIMDQSSLYAHLTAESHMPKIPWRPVPARGNTLIIFEELDDKRIVDGERNREANELVPYDDDNFALSAQSVLNASEYVNGNGFYLYTSNDICQGTIDNANNNSKEDLLALEDAKHDNLTGNEVSKVHDYNFDFHDVETLRFWWKEIIVMIFTSAVLLNFLVGQRSRGERQIVVIERHIPVPTAIEATESSTVALLGPATSNSANSKSNSNNKRSVSESTSNSGENFSSRFQSDFDMMRCLGRGGFGVVFEAKNKLDDCRYAIKRITLPNKEESRVRVMREVKTLANCEHQNIVRYFQSWVEKPPPGWQEEEDSKWLANEFSTSIQIETPTTETYSANFMHLNGCQKIDKKTQLQHWMESATSTACSSDHEEYFNNTDNKFVHGDHADNDESYIVFRSDSHSLSTQSNHGNNDESTEEDDKSSGNCTQVGFRKSQNSVVAIDIHTSGKHIDYSQLSDSFQIEFVRSSNATNSEGIQNEAENYVDNKACRRRPRYLSLDISDGTNNCKELMPMASKPLQNKVYLYIQMQLCRKESLRDWLRDNKTEHRADYISSIFHQIVDAVDYVHFKGLIHRDLKPSNIFFSQEGQIKIGDFGLVTDMADIPNMITKCGDKTGLPSCARHTQQVGTHLYMSPEQLHGLPYDYKVDIYSLGLIFFELLEYFGTEMERIKTLRSLRDGVYPDEFAEKHTKEYSLLRRMLSATPEVRPATKELKIQLSEILKIPDLTGDGEAAALAAAAKRLSRSRTFSSCE</sequence>
<evidence type="ECO:0000256" key="14">
    <source>
        <dbReference type="ARBA" id="ARBA00023016"/>
    </source>
</evidence>
<keyword evidence="4" id="KW-0597">Phosphoprotein</keyword>
<feature type="domain" description="Protein kinase" evidence="22">
    <location>
        <begin position="1504"/>
        <end position="1988"/>
    </location>
</feature>
<evidence type="ECO:0000256" key="1">
    <source>
        <dbReference type="ARBA" id="ARBA00004115"/>
    </source>
</evidence>
<dbReference type="Gene3D" id="2.130.10.10">
    <property type="entry name" value="YVTN repeat-like/Quinoprotein amine dehydrogenase"/>
    <property type="match status" value="1"/>
</dbReference>
<dbReference type="PANTHER" id="PTHR11042">
    <property type="entry name" value="EUKARYOTIC TRANSLATION INITIATION FACTOR 2-ALPHA KINASE EIF2-ALPHA KINASE -RELATED"/>
    <property type="match status" value="1"/>
</dbReference>
<evidence type="ECO:0000256" key="7">
    <source>
        <dbReference type="ARBA" id="ARBA00022729"/>
    </source>
</evidence>
<evidence type="ECO:0000256" key="4">
    <source>
        <dbReference type="ARBA" id="ARBA00022553"/>
    </source>
</evidence>
<keyword evidence="15" id="KW-0472">Membrane</keyword>
<keyword evidence="10" id="KW-0256">Endoplasmic reticulum</keyword>
<dbReference type="InterPro" id="IPR017441">
    <property type="entry name" value="Protein_kinase_ATP_BS"/>
</dbReference>
<evidence type="ECO:0000256" key="8">
    <source>
        <dbReference type="ARBA" id="ARBA00022741"/>
    </source>
</evidence>
<evidence type="ECO:0000256" key="18">
    <source>
        <dbReference type="ARBA" id="ARBA00037982"/>
    </source>
</evidence>
<dbReference type="GO" id="GO:0005634">
    <property type="term" value="C:nucleus"/>
    <property type="evidence" value="ECO:0007669"/>
    <property type="project" value="TreeGrafter"/>
</dbReference>
<name>A0A1A9VEI2_GLOAU</name>
<comment type="subcellular location">
    <subcellularLocation>
        <location evidence="1">Endoplasmic reticulum membrane</location>
        <topology evidence="1">Single-pass type I membrane protein</topology>
    </subcellularLocation>
</comment>
<evidence type="ECO:0000313" key="23">
    <source>
        <dbReference type="EnsemblMetazoa" id="GAUT034817-PA"/>
    </source>
</evidence>